<feature type="compositionally biased region" description="Low complexity" evidence="2">
    <location>
        <begin position="38"/>
        <end position="51"/>
    </location>
</feature>
<dbReference type="Proteomes" id="UP001151760">
    <property type="component" value="Unassembled WGS sequence"/>
</dbReference>
<evidence type="ECO:0000313" key="4">
    <source>
        <dbReference type="Proteomes" id="UP001151760"/>
    </source>
</evidence>
<reference evidence="3" key="1">
    <citation type="journal article" date="2022" name="Int. J. Mol. Sci.">
        <title>Draft Genome of Tanacetum Coccineum: Genomic Comparison of Closely Related Tanacetum-Family Plants.</title>
        <authorList>
            <person name="Yamashiro T."/>
            <person name="Shiraishi A."/>
            <person name="Nakayama K."/>
            <person name="Satake H."/>
        </authorList>
    </citation>
    <scope>NUCLEOTIDE SEQUENCE</scope>
</reference>
<dbReference type="InterPro" id="IPR036691">
    <property type="entry name" value="Endo/exonu/phosph_ase_sf"/>
</dbReference>
<evidence type="ECO:0000256" key="1">
    <source>
        <dbReference type="SAM" id="Coils"/>
    </source>
</evidence>
<comment type="caution">
    <text evidence="3">The sequence shown here is derived from an EMBL/GenBank/DDBJ whole genome shotgun (WGS) entry which is preliminary data.</text>
</comment>
<gene>
    <name evidence="3" type="ORF">Tco_0822077</name>
</gene>
<keyword evidence="3" id="KW-0695">RNA-directed DNA polymerase</keyword>
<dbReference type="GO" id="GO:0003964">
    <property type="term" value="F:RNA-directed DNA polymerase activity"/>
    <property type="evidence" value="ECO:0007669"/>
    <property type="project" value="UniProtKB-KW"/>
</dbReference>
<dbReference type="SUPFAM" id="SSF56219">
    <property type="entry name" value="DNase I-like"/>
    <property type="match status" value="1"/>
</dbReference>
<keyword evidence="3" id="KW-0548">Nucleotidyltransferase</keyword>
<protein>
    <submittedName>
        <fullName evidence="3">RNA-directed DNA polymerase, eukaryota, reverse transcriptase zinc-binding domain protein</fullName>
    </submittedName>
</protein>
<feature type="compositionally biased region" description="Basic and acidic residues" evidence="2">
    <location>
        <begin position="1"/>
        <end position="14"/>
    </location>
</feature>
<sequence>MNKAEERKKEEAKQSMENNDFVQVKNRRKPSNHVKQLVKNVENNQGNKKNNVVYRQVIKEKESKEECMDGSNKENSINNGDKVNRGDNSDETGSVEKENVTIEEQNDVYEVLTGSASKLAKNDLKASYANVLNVSRGCRIMVGWNTDRIKCRVIHASDQAMLCLVEVLTTHEISFCTFIHAKTMGNLRRKLWVDLSAYKSISNNNPWVILGDINVCLNIDDHSEGLGAHVVFLPHRISDHNPAVLTVSKALKSTKKSFRFANYFADKEEFCHLIKENWNAKIEGFAMFKLVKKLKAMKLVMNTLNWQNGNLVDNVKRLKKELGEIQLKIDKNPHDKLLKENSYFKSKVWPGVLG</sequence>
<keyword evidence="4" id="KW-1185">Reference proteome</keyword>
<feature type="coiled-coil region" evidence="1">
    <location>
        <begin position="301"/>
        <end position="328"/>
    </location>
</feature>
<evidence type="ECO:0000313" key="3">
    <source>
        <dbReference type="EMBL" id="GJT00908.1"/>
    </source>
</evidence>
<evidence type="ECO:0000256" key="2">
    <source>
        <dbReference type="SAM" id="MobiDB-lite"/>
    </source>
</evidence>
<keyword evidence="3" id="KW-0808">Transferase</keyword>
<proteinExistence type="predicted"/>
<feature type="region of interest" description="Disordered" evidence="2">
    <location>
        <begin position="1"/>
        <end position="51"/>
    </location>
</feature>
<accession>A0ABQ5AF02</accession>
<feature type="region of interest" description="Disordered" evidence="2">
    <location>
        <begin position="63"/>
        <end position="99"/>
    </location>
</feature>
<feature type="compositionally biased region" description="Basic and acidic residues" evidence="2">
    <location>
        <begin position="82"/>
        <end position="99"/>
    </location>
</feature>
<keyword evidence="1" id="KW-0175">Coiled coil</keyword>
<dbReference type="EMBL" id="BQNB010012232">
    <property type="protein sequence ID" value="GJT00908.1"/>
    <property type="molecule type" value="Genomic_DNA"/>
</dbReference>
<organism evidence="3 4">
    <name type="scientific">Tanacetum coccineum</name>
    <dbReference type="NCBI Taxonomy" id="301880"/>
    <lineage>
        <taxon>Eukaryota</taxon>
        <taxon>Viridiplantae</taxon>
        <taxon>Streptophyta</taxon>
        <taxon>Embryophyta</taxon>
        <taxon>Tracheophyta</taxon>
        <taxon>Spermatophyta</taxon>
        <taxon>Magnoliopsida</taxon>
        <taxon>eudicotyledons</taxon>
        <taxon>Gunneridae</taxon>
        <taxon>Pentapetalae</taxon>
        <taxon>asterids</taxon>
        <taxon>campanulids</taxon>
        <taxon>Asterales</taxon>
        <taxon>Asteraceae</taxon>
        <taxon>Asteroideae</taxon>
        <taxon>Anthemideae</taxon>
        <taxon>Anthemidinae</taxon>
        <taxon>Tanacetum</taxon>
    </lineage>
</organism>
<name>A0ABQ5AF02_9ASTR</name>
<reference evidence="3" key="2">
    <citation type="submission" date="2022-01" db="EMBL/GenBank/DDBJ databases">
        <authorList>
            <person name="Yamashiro T."/>
            <person name="Shiraishi A."/>
            <person name="Satake H."/>
            <person name="Nakayama K."/>
        </authorList>
    </citation>
    <scope>NUCLEOTIDE SEQUENCE</scope>
</reference>